<name>A0A1M5YG56_9FIRM</name>
<proteinExistence type="inferred from homology"/>
<evidence type="ECO:0000256" key="3">
    <source>
        <dbReference type="SAM" id="MobiDB-lite"/>
    </source>
</evidence>
<reference evidence="6 7" key="1">
    <citation type="submission" date="2016-11" db="EMBL/GenBank/DDBJ databases">
        <authorList>
            <person name="Jaros S."/>
            <person name="Januszkiewicz K."/>
            <person name="Wedrychowicz H."/>
        </authorList>
    </citation>
    <scope>NUCLEOTIDE SEQUENCE [LARGE SCALE GENOMIC DNA]</scope>
    <source>
        <strain evidence="6 7">DSM 10068</strain>
    </source>
</reference>
<dbReference type="PANTHER" id="PTHR30036:SF7">
    <property type="entry name" value="ABC TRANSPORTER PERIPLASMIC-BINDING PROTEIN YPHF"/>
    <property type="match status" value="1"/>
</dbReference>
<evidence type="ECO:0000259" key="5">
    <source>
        <dbReference type="Pfam" id="PF13407"/>
    </source>
</evidence>
<dbReference type="STRING" id="1123282.SAMN02745823_02488"/>
<dbReference type="EMBL" id="FQXV01000008">
    <property type="protein sequence ID" value="SHI10874.1"/>
    <property type="molecule type" value="Genomic_DNA"/>
</dbReference>
<gene>
    <name evidence="6" type="ORF">SAMN02745823_02488</name>
</gene>
<dbReference type="PROSITE" id="PS51257">
    <property type="entry name" value="PROKAR_LIPOPROTEIN"/>
    <property type="match status" value="1"/>
</dbReference>
<dbReference type="InterPro" id="IPR028082">
    <property type="entry name" value="Peripla_BP_I"/>
</dbReference>
<dbReference type="GO" id="GO:0030246">
    <property type="term" value="F:carbohydrate binding"/>
    <property type="evidence" value="ECO:0007669"/>
    <property type="project" value="TreeGrafter"/>
</dbReference>
<comment type="subcellular location">
    <subcellularLocation>
        <location evidence="1">Cell envelope</location>
    </subcellularLocation>
</comment>
<keyword evidence="7" id="KW-1185">Reference proteome</keyword>
<dbReference type="Proteomes" id="UP000183995">
    <property type="component" value="Unassembled WGS sequence"/>
</dbReference>
<dbReference type="InterPro" id="IPR050555">
    <property type="entry name" value="Bact_Solute-Bind_Prot2"/>
</dbReference>
<evidence type="ECO:0000256" key="1">
    <source>
        <dbReference type="ARBA" id="ARBA00004196"/>
    </source>
</evidence>
<accession>A0A1M5YG56</accession>
<dbReference type="Pfam" id="PF13407">
    <property type="entry name" value="Peripla_BP_4"/>
    <property type="match status" value="1"/>
</dbReference>
<dbReference type="AlphaFoldDB" id="A0A1M5YG56"/>
<organism evidence="6 7">
    <name type="scientific">Sporobacter termitidis DSM 10068</name>
    <dbReference type="NCBI Taxonomy" id="1123282"/>
    <lineage>
        <taxon>Bacteria</taxon>
        <taxon>Bacillati</taxon>
        <taxon>Bacillota</taxon>
        <taxon>Clostridia</taxon>
        <taxon>Eubacteriales</taxon>
        <taxon>Oscillospiraceae</taxon>
        <taxon>Sporobacter</taxon>
    </lineage>
</organism>
<dbReference type="PANTHER" id="PTHR30036">
    <property type="entry name" value="D-XYLOSE-BINDING PERIPLASMIC PROTEIN"/>
    <property type="match status" value="1"/>
</dbReference>
<dbReference type="RefSeq" id="WP_073079478.1">
    <property type="nucleotide sequence ID" value="NZ_FQXV01000008.1"/>
</dbReference>
<dbReference type="SUPFAM" id="SSF53822">
    <property type="entry name" value="Periplasmic binding protein-like I"/>
    <property type="match status" value="1"/>
</dbReference>
<keyword evidence="4" id="KW-0732">Signal</keyword>
<feature type="chain" id="PRO_5038771568" evidence="4">
    <location>
        <begin position="22"/>
        <end position="426"/>
    </location>
</feature>
<dbReference type="GO" id="GO:0030288">
    <property type="term" value="C:outer membrane-bounded periplasmic space"/>
    <property type="evidence" value="ECO:0007669"/>
    <property type="project" value="TreeGrafter"/>
</dbReference>
<evidence type="ECO:0000313" key="6">
    <source>
        <dbReference type="EMBL" id="SHI10874.1"/>
    </source>
</evidence>
<dbReference type="Gene3D" id="3.40.50.2300">
    <property type="match status" value="2"/>
</dbReference>
<feature type="domain" description="Periplasmic binding protein" evidence="5">
    <location>
        <begin position="89"/>
        <end position="314"/>
    </location>
</feature>
<comment type="similarity">
    <text evidence="2">Belongs to the bacterial solute-binding protein 2 family.</text>
</comment>
<protein>
    <submittedName>
        <fullName evidence="6">ABC-type sugar transport system, substrate-binding protein, contains N-terminal xre family HTH domain</fullName>
    </submittedName>
</protein>
<evidence type="ECO:0000256" key="2">
    <source>
        <dbReference type="ARBA" id="ARBA00007639"/>
    </source>
</evidence>
<dbReference type="InterPro" id="IPR025997">
    <property type="entry name" value="SBP_2_dom"/>
</dbReference>
<feature type="signal peptide" evidence="4">
    <location>
        <begin position="1"/>
        <end position="21"/>
    </location>
</feature>
<evidence type="ECO:0000256" key="4">
    <source>
        <dbReference type="SAM" id="SignalP"/>
    </source>
</evidence>
<feature type="region of interest" description="Disordered" evidence="3">
    <location>
        <begin position="24"/>
        <end position="59"/>
    </location>
</feature>
<evidence type="ECO:0000313" key="7">
    <source>
        <dbReference type="Proteomes" id="UP000183995"/>
    </source>
</evidence>
<keyword evidence="6" id="KW-0762">Sugar transport</keyword>
<keyword evidence="6" id="KW-0813">Transport</keyword>
<dbReference type="OrthoDB" id="1841723at2"/>
<feature type="compositionally biased region" description="Low complexity" evidence="3">
    <location>
        <begin position="29"/>
        <end position="53"/>
    </location>
</feature>
<sequence length="426" mass="46369">MKKAAAILVAVLLALSLAACGSSPGTTNASPSGAPAAPSPGAGASPSAADASPQISEPAWEPGFYDPEMDYSKNPRYKVAYMTQQTSLLFDSFSKAFQKWADKENVEYSFWCANGDNDLYITTIQTYADQGYDGFLTDPDITIYPRIGDLMNDIKLPWMPVMGPPRDADGKLIQPSVGFDFQDDGRIMAQWLIDYQKKTWPDAQPAEIGFLALDMSTSPPLHVRVAGEKEVWDKAFPGNEKNFFISDAASQSSAALNADTGYNITGPVITAHPDIKYWLVGALLDDFAMGGARAFEAAGKQDNAVEIVMGGDGLITQWDEGQDSCWKAALYTAETVYAEPIFNGLYAMLSGQATPETLWPAWINHSAGEKYASLMLPSEIITKENYQSFMAYCDLYTGIKMTDYTWDGTSYPMRLEVPAAYSAPAA</sequence>